<dbReference type="RefSeq" id="WP_129254324.1">
    <property type="nucleotide sequence ID" value="NZ_SAXA01000007.1"/>
</dbReference>
<proteinExistence type="predicted"/>
<dbReference type="PANTHER" id="PTHR21666">
    <property type="entry name" value="PEPTIDASE-RELATED"/>
    <property type="match status" value="1"/>
</dbReference>
<dbReference type="CDD" id="cd12797">
    <property type="entry name" value="M23_peptidase"/>
    <property type="match status" value="1"/>
</dbReference>
<name>A0A4Q1JL36_9BACT</name>
<evidence type="ECO:0000313" key="2">
    <source>
        <dbReference type="EMBL" id="RXQ94396.1"/>
    </source>
</evidence>
<dbReference type="SUPFAM" id="SSF51261">
    <property type="entry name" value="Duplicated hybrid motif"/>
    <property type="match status" value="2"/>
</dbReference>
<dbReference type="InterPro" id="IPR011055">
    <property type="entry name" value="Dup_hybrid_motif"/>
</dbReference>
<dbReference type="AlphaFoldDB" id="A0A4Q1JL36"/>
<keyword evidence="3" id="KW-1185">Reference proteome</keyword>
<dbReference type="Pfam" id="PF01551">
    <property type="entry name" value="Peptidase_M23"/>
    <property type="match status" value="2"/>
</dbReference>
<dbReference type="InterPro" id="IPR050570">
    <property type="entry name" value="Cell_wall_metabolism_enzyme"/>
</dbReference>
<dbReference type="PANTHER" id="PTHR21666:SF270">
    <property type="entry name" value="MUREIN HYDROLASE ACTIVATOR ENVC"/>
    <property type="match status" value="1"/>
</dbReference>
<dbReference type="Proteomes" id="UP000289703">
    <property type="component" value="Unassembled WGS sequence"/>
</dbReference>
<organism evidence="2 3">
    <name type="scientific">Ancylomarina salipaludis</name>
    <dbReference type="NCBI Taxonomy" id="2501299"/>
    <lineage>
        <taxon>Bacteria</taxon>
        <taxon>Pseudomonadati</taxon>
        <taxon>Bacteroidota</taxon>
        <taxon>Bacteroidia</taxon>
        <taxon>Marinilabiliales</taxon>
        <taxon>Marinifilaceae</taxon>
        <taxon>Ancylomarina</taxon>
    </lineage>
</organism>
<feature type="domain" description="M23ase beta-sheet core" evidence="1">
    <location>
        <begin position="56"/>
        <end position="122"/>
    </location>
</feature>
<sequence>MKIKHLNINLLFFLFIIFFQPFSSQAYNYPKNYFRSPVDFKITLSATFAELRNNHFHSGIDIRTFTSGKKVYAVADGVVSRIKISAGGYGKALYIDHPNGYTSVYAHLSKFAPQIESFIKSQQYQQKSFEIDIDFNKLKSHKKEQFKLKKGDIIAYSGNSGSSMGPHLHFEVRETKSEEPINPMHLGFKIADTKAPKIYNLYIYPLDKNSSVNGKNSRQTFKVSELNNNHYILKTNNIKLHGKIGFAIHTQDFLDNTWGQCGINKLQLKINDSLITNYTFDKFSFDESSYINSHMDYELSQTDNRKVHKAFIEPNNKLNFYSKMKSDGSYEFNEDKNYKIEFAVYDSHQNKAKLQFKAMGDTTSVSFPEKQFTSSFKYQNENHFSRPDIEIKFPKNCFYSDLNFDYSTSRDSNFLSAIHHIHKSTVALNKHYSMSIKADHLDQKLSDKLLIVQIDKDGKLSSEGGIYVDGFVKTKTKNLGDFAVSIDTIAPTVTTKTDYKNKDISKLKFIDFTIKDEVSGIKSYQGEIDNKWVLFEFDRKNDRLFYTFDKKRLVKNKKHHLKLLVNDAVGNSSLYECDFTW</sequence>
<dbReference type="OrthoDB" id="9810477at2"/>
<dbReference type="InterPro" id="IPR016047">
    <property type="entry name" value="M23ase_b-sheet_dom"/>
</dbReference>
<dbReference type="GO" id="GO:0004222">
    <property type="term" value="F:metalloendopeptidase activity"/>
    <property type="evidence" value="ECO:0007669"/>
    <property type="project" value="TreeGrafter"/>
</dbReference>
<feature type="domain" description="M23ase beta-sheet core" evidence="1">
    <location>
        <begin position="142"/>
        <end position="183"/>
    </location>
</feature>
<reference evidence="2 3" key="1">
    <citation type="submission" date="2019-01" db="EMBL/GenBank/DDBJ databases">
        <title>Ancylomarina salipaludis sp. nov., isolated from a salt marsh.</title>
        <authorList>
            <person name="Yoon J.-H."/>
        </authorList>
    </citation>
    <scope>NUCLEOTIDE SEQUENCE [LARGE SCALE GENOMIC DNA]</scope>
    <source>
        <strain evidence="2 3">SHSM-M15</strain>
    </source>
</reference>
<protein>
    <submittedName>
        <fullName evidence="2">M23 family metallopeptidase</fullName>
    </submittedName>
</protein>
<dbReference type="EMBL" id="SAXA01000007">
    <property type="protein sequence ID" value="RXQ94396.1"/>
    <property type="molecule type" value="Genomic_DNA"/>
</dbReference>
<evidence type="ECO:0000259" key="1">
    <source>
        <dbReference type="Pfam" id="PF01551"/>
    </source>
</evidence>
<gene>
    <name evidence="2" type="ORF">EO244_08925</name>
</gene>
<accession>A0A4Q1JL36</accession>
<evidence type="ECO:0000313" key="3">
    <source>
        <dbReference type="Proteomes" id="UP000289703"/>
    </source>
</evidence>
<dbReference type="Gene3D" id="2.70.70.10">
    <property type="entry name" value="Glucose Permease (Domain IIA)"/>
    <property type="match status" value="1"/>
</dbReference>
<comment type="caution">
    <text evidence="2">The sequence shown here is derived from an EMBL/GenBank/DDBJ whole genome shotgun (WGS) entry which is preliminary data.</text>
</comment>